<comment type="similarity">
    <text evidence="6">Belongs to the LptE lipoprotein family.</text>
</comment>
<evidence type="ECO:0000256" key="5">
    <source>
        <dbReference type="ARBA" id="ARBA00023288"/>
    </source>
</evidence>
<keyword evidence="2 6" id="KW-0472">Membrane</keyword>
<evidence type="ECO:0000256" key="3">
    <source>
        <dbReference type="ARBA" id="ARBA00023139"/>
    </source>
</evidence>
<dbReference type="PANTHER" id="PTHR38098:SF1">
    <property type="entry name" value="LPS-ASSEMBLY LIPOPROTEIN LPTE"/>
    <property type="match status" value="1"/>
</dbReference>
<dbReference type="OrthoDB" id="5298094at2"/>
<evidence type="ECO:0000256" key="2">
    <source>
        <dbReference type="ARBA" id="ARBA00023136"/>
    </source>
</evidence>
<proteinExistence type="inferred from homology"/>
<accession>A0A437RQY1</accession>
<sequence length="166" mass="18651">MWSSRRRWLRAALALAPAGALAGCGFELRRPPRLGFESISLTGFAPRSPLAEELRRQLLQQVRVLDTPARAQVVLHALEDQRERSVVASTSAAQVRELQLRLKLNFRAHTPAGRELIARSELLLQRDLSYSETAALAKEFEEAELFREMQADLVGQVLRRLAAVQV</sequence>
<dbReference type="InterPro" id="IPR007485">
    <property type="entry name" value="LPS_assembly_LptE"/>
</dbReference>
<comment type="subunit">
    <text evidence="6">Component of the lipopolysaccharide transport and assembly complex. Interacts with LptD.</text>
</comment>
<dbReference type="HAMAP" id="MF_01186">
    <property type="entry name" value="LPS_assembly_LptE"/>
    <property type="match status" value="1"/>
</dbReference>
<organism evidence="7 8">
    <name type="scientific">Rubrivivax rivuli</name>
    <dbReference type="NCBI Taxonomy" id="1862385"/>
    <lineage>
        <taxon>Bacteria</taxon>
        <taxon>Pseudomonadati</taxon>
        <taxon>Pseudomonadota</taxon>
        <taxon>Betaproteobacteria</taxon>
        <taxon>Burkholderiales</taxon>
        <taxon>Sphaerotilaceae</taxon>
        <taxon>Rubrivivax</taxon>
    </lineage>
</organism>
<name>A0A437RQY1_9BURK</name>
<dbReference type="GO" id="GO:0001530">
    <property type="term" value="F:lipopolysaccharide binding"/>
    <property type="evidence" value="ECO:0007669"/>
    <property type="project" value="TreeGrafter"/>
</dbReference>
<comment type="subcellular location">
    <subcellularLocation>
        <location evidence="6">Cell outer membrane</location>
        <topology evidence="6">Lipid-anchor</topology>
    </subcellularLocation>
</comment>
<keyword evidence="8" id="KW-1185">Reference proteome</keyword>
<dbReference type="Gene3D" id="3.30.160.150">
    <property type="entry name" value="Lipoprotein like domain"/>
    <property type="match status" value="1"/>
</dbReference>
<dbReference type="Pfam" id="PF04390">
    <property type="entry name" value="LptE"/>
    <property type="match status" value="1"/>
</dbReference>
<dbReference type="GO" id="GO:1990351">
    <property type="term" value="C:transporter complex"/>
    <property type="evidence" value="ECO:0007669"/>
    <property type="project" value="TreeGrafter"/>
</dbReference>
<comment type="function">
    <text evidence="6">Together with LptD, is involved in the assembly of lipopolysaccharide (LPS) at the surface of the outer membrane. Required for the proper assembly of LptD. Binds LPS and may serve as the LPS recognition site at the outer membrane.</text>
</comment>
<evidence type="ECO:0000256" key="4">
    <source>
        <dbReference type="ARBA" id="ARBA00023237"/>
    </source>
</evidence>
<dbReference type="GO" id="GO:0015920">
    <property type="term" value="P:lipopolysaccharide transport"/>
    <property type="evidence" value="ECO:0007669"/>
    <property type="project" value="TreeGrafter"/>
</dbReference>
<comment type="caution">
    <text evidence="7">The sequence shown here is derived from an EMBL/GenBank/DDBJ whole genome shotgun (WGS) entry which is preliminary data.</text>
</comment>
<evidence type="ECO:0000313" key="8">
    <source>
        <dbReference type="Proteomes" id="UP000285575"/>
    </source>
</evidence>
<keyword evidence="1 6" id="KW-0732">Signal</keyword>
<gene>
    <name evidence="6" type="primary">lptE</name>
    <name evidence="7" type="ORF">EOE66_01035</name>
</gene>
<evidence type="ECO:0000313" key="7">
    <source>
        <dbReference type="EMBL" id="RVU49200.1"/>
    </source>
</evidence>
<evidence type="ECO:0000256" key="6">
    <source>
        <dbReference type="HAMAP-Rule" id="MF_01186"/>
    </source>
</evidence>
<keyword evidence="5 6" id="KW-0449">Lipoprotein</keyword>
<dbReference type="Proteomes" id="UP000285575">
    <property type="component" value="Unassembled WGS sequence"/>
</dbReference>
<keyword evidence="4 6" id="KW-0998">Cell outer membrane</keyword>
<dbReference type="AlphaFoldDB" id="A0A437RQY1"/>
<dbReference type="PANTHER" id="PTHR38098">
    <property type="entry name" value="LPS-ASSEMBLY LIPOPROTEIN LPTE"/>
    <property type="match status" value="1"/>
</dbReference>
<dbReference type="EMBL" id="SACR01000001">
    <property type="protein sequence ID" value="RVU49200.1"/>
    <property type="molecule type" value="Genomic_DNA"/>
</dbReference>
<protein>
    <recommendedName>
        <fullName evidence="6">LPS-assembly lipoprotein LptE</fullName>
    </recommendedName>
</protein>
<dbReference type="PROSITE" id="PS51257">
    <property type="entry name" value="PROKAR_LIPOPROTEIN"/>
    <property type="match status" value="1"/>
</dbReference>
<dbReference type="GO" id="GO:0009279">
    <property type="term" value="C:cell outer membrane"/>
    <property type="evidence" value="ECO:0007669"/>
    <property type="project" value="UniProtKB-SubCell"/>
</dbReference>
<reference evidence="7 8" key="1">
    <citation type="submission" date="2019-01" db="EMBL/GenBank/DDBJ databases">
        <authorList>
            <person name="Chen W.-M."/>
        </authorList>
    </citation>
    <scope>NUCLEOTIDE SEQUENCE [LARGE SCALE GENOMIC DNA]</scope>
    <source>
        <strain evidence="7 8">KYPY4</strain>
    </source>
</reference>
<dbReference type="GO" id="GO:0043165">
    <property type="term" value="P:Gram-negative-bacterium-type cell outer membrane assembly"/>
    <property type="evidence" value="ECO:0007669"/>
    <property type="project" value="UniProtKB-UniRule"/>
</dbReference>
<keyword evidence="3 6" id="KW-0564">Palmitate</keyword>
<evidence type="ECO:0000256" key="1">
    <source>
        <dbReference type="ARBA" id="ARBA00022729"/>
    </source>
</evidence>